<sequence>MKSSVRDFEITNNDLKALTGLDKDDVLLGGTAFTVKDYFLNLVNGILSAKLEAPRKELTLLIVLWLFSVYIVGTLSVLIFERIIPIIPGWLSNIIIVLAAVITSLTVRWYWLQKYVTPFVGSLVKQAENYNQVVGDMRAIDNREDENKQNLNLRDRQKVVEAMELARYDLVRAFTIERKFRKNKDYVDTEDELSISNVATLLQLRVSDPNSEYARLLNETLQVAVRTQEEMRKLSGLHDRHLIQP</sequence>
<keyword evidence="1" id="KW-0812">Transmembrane</keyword>
<feature type="transmembrane region" description="Helical" evidence="1">
    <location>
        <begin position="86"/>
        <end position="111"/>
    </location>
</feature>
<accession>A0A926VLZ9</accession>
<feature type="transmembrane region" description="Helical" evidence="1">
    <location>
        <begin position="58"/>
        <end position="80"/>
    </location>
</feature>
<dbReference type="AlphaFoldDB" id="A0A926VLZ9"/>
<dbReference type="EMBL" id="JACJPW010000172">
    <property type="protein sequence ID" value="MBD2186169.1"/>
    <property type="molecule type" value="Genomic_DNA"/>
</dbReference>
<protein>
    <submittedName>
        <fullName evidence="2">Uncharacterized protein</fullName>
    </submittedName>
</protein>
<reference evidence="2" key="2">
    <citation type="submission" date="2020-08" db="EMBL/GenBank/DDBJ databases">
        <authorList>
            <person name="Chen M."/>
            <person name="Teng W."/>
            <person name="Zhao L."/>
            <person name="Hu C."/>
            <person name="Zhou Y."/>
            <person name="Han B."/>
            <person name="Song L."/>
            <person name="Shu W."/>
        </authorList>
    </citation>
    <scope>NUCLEOTIDE SEQUENCE</scope>
    <source>
        <strain evidence="2">FACHB-1375</strain>
    </source>
</reference>
<dbReference type="RefSeq" id="WP_190475225.1">
    <property type="nucleotide sequence ID" value="NZ_JACJPW010000172.1"/>
</dbReference>
<comment type="caution">
    <text evidence="2">The sequence shown here is derived from an EMBL/GenBank/DDBJ whole genome shotgun (WGS) entry which is preliminary data.</text>
</comment>
<keyword evidence="1" id="KW-0472">Membrane</keyword>
<proteinExistence type="predicted"/>
<reference evidence="2" key="1">
    <citation type="journal article" date="2015" name="ISME J.">
        <title>Draft Genome Sequence of Streptomyces incarnatus NRRL8089, which Produces the Nucleoside Antibiotic Sinefungin.</title>
        <authorList>
            <person name="Oshima K."/>
            <person name="Hattori M."/>
            <person name="Shimizu H."/>
            <person name="Fukuda K."/>
            <person name="Nemoto M."/>
            <person name="Inagaki K."/>
            <person name="Tamura T."/>
        </authorList>
    </citation>
    <scope>NUCLEOTIDE SEQUENCE</scope>
    <source>
        <strain evidence="2">FACHB-1375</strain>
    </source>
</reference>
<name>A0A926VLZ9_9CYAN</name>
<gene>
    <name evidence="2" type="ORF">H6G03_34795</name>
</gene>
<organism evidence="2 3">
    <name type="scientific">Aerosakkonema funiforme FACHB-1375</name>
    <dbReference type="NCBI Taxonomy" id="2949571"/>
    <lineage>
        <taxon>Bacteria</taxon>
        <taxon>Bacillati</taxon>
        <taxon>Cyanobacteriota</taxon>
        <taxon>Cyanophyceae</taxon>
        <taxon>Oscillatoriophycideae</taxon>
        <taxon>Aerosakkonematales</taxon>
        <taxon>Aerosakkonemataceae</taxon>
        <taxon>Aerosakkonema</taxon>
    </lineage>
</organism>
<dbReference type="Proteomes" id="UP000641646">
    <property type="component" value="Unassembled WGS sequence"/>
</dbReference>
<evidence type="ECO:0000256" key="1">
    <source>
        <dbReference type="SAM" id="Phobius"/>
    </source>
</evidence>
<evidence type="ECO:0000313" key="2">
    <source>
        <dbReference type="EMBL" id="MBD2186169.1"/>
    </source>
</evidence>
<keyword evidence="1" id="KW-1133">Transmembrane helix</keyword>
<evidence type="ECO:0000313" key="3">
    <source>
        <dbReference type="Proteomes" id="UP000641646"/>
    </source>
</evidence>
<keyword evidence="3" id="KW-1185">Reference proteome</keyword>